<dbReference type="InterPro" id="IPR025836">
    <property type="entry name" value="Zn_knuckle_CX2CX4HX4C"/>
</dbReference>
<evidence type="ECO:0000259" key="3">
    <source>
        <dbReference type="PROSITE" id="PS50158"/>
    </source>
</evidence>
<sequence length="556" mass="59620">MTTAPSAGGVPHPPDPVQETSTDVSMQHETQGQSGSDVQKSFKAALGSLPPSSGLEVDTELRIHKQWEDTVIVKMWGRSIGYKMLCSRLQRLWRLRGGFRVNNNYFLVKLADKEDYMHALTGGPWVVLDHYLTVEPWKPNFEPASHRVTSVVAWILVPGLSSELYQLAILKEIGNHVGQFIRVDYSTQKTERGRFAKAAVELDLSTPLQTKTCVDGVWYTIVYENLPQMCFECGRAGHDMSHCPSRLSTVSSPKTAAPKFIPVQQAGQSSVASPTDVSKDPILVRAGGSVGAKYGEWMLVSPRVRPAAKKSTNGPSKEPKESNKGQSSGSRFDVLAAGEEQGEGQVSYSASARLSEARVCSSTRSPSSSKVVVGEVTRAVEKVKSGQKQVAHKGVFIWDVEADHTAQDAPVYKRARGQHGYNLSGDDLAKAAVDASRKVPKPRKGKTKVGGGEEKFNVLHGVLAEALPTPVSFQLPVVGHVEGSSSLPHVPLDGGATAPSSSSMEVAFDLRGQGHSDTAVPSAPKEVADAAPVTEPASGGDMDDLDMGDSTMQVDA</sequence>
<keyword evidence="1" id="KW-0862">Zinc</keyword>
<dbReference type="Proteomes" id="UP001141552">
    <property type="component" value="Unassembled WGS sequence"/>
</dbReference>
<name>A0A9Q0GEG3_9ROSI</name>
<keyword evidence="1" id="KW-0863">Zinc-finger</keyword>
<gene>
    <name evidence="4" type="ORF">Tsubulata_007862</name>
</gene>
<feature type="region of interest" description="Disordered" evidence="2">
    <location>
        <begin position="305"/>
        <end position="330"/>
    </location>
</feature>
<evidence type="ECO:0000313" key="4">
    <source>
        <dbReference type="EMBL" id="KAJ4848560.1"/>
    </source>
</evidence>
<evidence type="ECO:0000256" key="1">
    <source>
        <dbReference type="PROSITE-ProRule" id="PRU00047"/>
    </source>
</evidence>
<keyword evidence="5" id="KW-1185">Reference proteome</keyword>
<dbReference type="GO" id="GO:0003676">
    <property type="term" value="F:nucleic acid binding"/>
    <property type="evidence" value="ECO:0007669"/>
    <property type="project" value="InterPro"/>
</dbReference>
<feature type="compositionally biased region" description="Polar residues" evidence="2">
    <location>
        <begin position="18"/>
        <end position="38"/>
    </location>
</feature>
<dbReference type="GO" id="GO:0008270">
    <property type="term" value="F:zinc ion binding"/>
    <property type="evidence" value="ECO:0007669"/>
    <property type="project" value="UniProtKB-KW"/>
</dbReference>
<comment type="caution">
    <text evidence="4">The sequence shown here is derived from an EMBL/GenBank/DDBJ whole genome shotgun (WGS) entry which is preliminary data.</text>
</comment>
<accession>A0A9Q0GEG3</accession>
<protein>
    <recommendedName>
        <fullName evidence="3">CCHC-type domain-containing protein</fullName>
    </recommendedName>
</protein>
<proteinExistence type="predicted"/>
<evidence type="ECO:0000313" key="5">
    <source>
        <dbReference type="Proteomes" id="UP001141552"/>
    </source>
</evidence>
<dbReference type="PANTHER" id="PTHR31286">
    <property type="entry name" value="GLYCINE-RICH CELL WALL STRUCTURAL PROTEIN 1.8-LIKE"/>
    <property type="match status" value="1"/>
</dbReference>
<feature type="domain" description="CCHC-type" evidence="3">
    <location>
        <begin position="230"/>
        <end position="245"/>
    </location>
</feature>
<dbReference type="OrthoDB" id="1096772at2759"/>
<dbReference type="EMBL" id="JAKUCV010000874">
    <property type="protein sequence ID" value="KAJ4848560.1"/>
    <property type="molecule type" value="Genomic_DNA"/>
</dbReference>
<feature type="region of interest" description="Disordered" evidence="2">
    <location>
        <begin position="513"/>
        <end position="556"/>
    </location>
</feature>
<organism evidence="4 5">
    <name type="scientific">Turnera subulata</name>
    <dbReference type="NCBI Taxonomy" id="218843"/>
    <lineage>
        <taxon>Eukaryota</taxon>
        <taxon>Viridiplantae</taxon>
        <taxon>Streptophyta</taxon>
        <taxon>Embryophyta</taxon>
        <taxon>Tracheophyta</taxon>
        <taxon>Spermatophyta</taxon>
        <taxon>Magnoliopsida</taxon>
        <taxon>eudicotyledons</taxon>
        <taxon>Gunneridae</taxon>
        <taxon>Pentapetalae</taxon>
        <taxon>rosids</taxon>
        <taxon>fabids</taxon>
        <taxon>Malpighiales</taxon>
        <taxon>Passifloraceae</taxon>
        <taxon>Turnera</taxon>
    </lineage>
</organism>
<keyword evidence="1" id="KW-0479">Metal-binding</keyword>
<dbReference type="InterPro" id="IPR025558">
    <property type="entry name" value="DUF4283"/>
</dbReference>
<dbReference type="InterPro" id="IPR001878">
    <property type="entry name" value="Znf_CCHC"/>
</dbReference>
<feature type="region of interest" description="Disordered" evidence="2">
    <location>
        <begin position="1"/>
        <end position="38"/>
    </location>
</feature>
<dbReference type="Pfam" id="PF14392">
    <property type="entry name" value="zf-CCHC_4"/>
    <property type="match status" value="1"/>
</dbReference>
<evidence type="ECO:0000256" key="2">
    <source>
        <dbReference type="SAM" id="MobiDB-lite"/>
    </source>
</evidence>
<dbReference type="Pfam" id="PF14111">
    <property type="entry name" value="DUF4283"/>
    <property type="match status" value="1"/>
</dbReference>
<reference evidence="4" key="1">
    <citation type="submission" date="2022-02" db="EMBL/GenBank/DDBJ databases">
        <authorList>
            <person name="Henning P.M."/>
            <person name="McCubbin A.G."/>
            <person name="Shore J.S."/>
        </authorList>
    </citation>
    <scope>NUCLEOTIDE SEQUENCE</scope>
    <source>
        <strain evidence="4">F60SS</strain>
        <tissue evidence="4">Leaves</tissue>
    </source>
</reference>
<dbReference type="InterPro" id="IPR040256">
    <property type="entry name" value="At4g02000-like"/>
</dbReference>
<dbReference type="PANTHER" id="PTHR31286:SF99">
    <property type="entry name" value="DUF4283 DOMAIN-CONTAINING PROTEIN"/>
    <property type="match status" value="1"/>
</dbReference>
<dbReference type="PROSITE" id="PS50158">
    <property type="entry name" value="ZF_CCHC"/>
    <property type="match status" value="1"/>
</dbReference>
<reference evidence="4" key="2">
    <citation type="journal article" date="2023" name="Plants (Basel)">
        <title>Annotation of the Turnera subulata (Passifloraceae) Draft Genome Reveals the S-Locus Evolved after the Divergence of Turneroideae from Passifloroideae in a Stepwise Manner.</title>
        <authorList>
            <person name="Henning P.M."/>
            <person name="Roalson E.H."/>
            <person name="Mir W."/>
            <person name="McCubbin A.G."/>
            <person name="Shore J.S."/>
        </authorList>
    </citation>
    <scope>NUCLEOTIDE SEQUENCE</scope>
    <source>
        <strain evidence="4">F60SS</strain>
    </source>
</reference>
<dbReference type="AlphaFoldDB" id="A0A9Q0GEG3"/>